<accession>D4D1U9</accession>
<dbReference type="Proteomes" id="UP000008383">
    <property type="component" value="Unassembled WGS sequence"/>
</dbReference>
<dbReference type="Pfam" id="PF20354">
    <property type="entry name" value="DUF6649"/>
    <property type="match status" value="1"/>
</dbReference>
<name>D4D1U9_TRIVH</name>
<feature type="compositionally biased region" description="Basic and acidic residues" evidence="1">
    <location>
        <begin position="212"/>
        <end position="221"/>
    </location>
</feature>
<dbReference type="GeneID" id="9580259"/>
<dbReference type="AlphaFoldDB" id="D4D1U9"/>
<organism evidence="2 3">
    <name type="scientific">Trichophyton verrucosum (strain HKI 0517)</name>
    <dbReference type="NCBI Taxonomy" id="663202"/>
    <lineage>
        <taxon>Eukaryota</taxon>
        <taxon>Fungi</taxon>
        <taxon>Dikarya</taxon>
        <taxon>Ascomycota</taxon>
        <taxon>Pezizomycotina</taxon>
        <taxon>Eurotiomycetes</taxon>
        <taxon>Eurotiomycetidae</taxon>
        <taxon>Onygenales</taxon>
        <taxon>Arthrodermataceae</taxon>
        <taxon>Trichophyton</taxon>
    </lineage>
</organism>
<reference evidence="3" key="1">
    <citation type="journal article" date="2011" name="Genome Biol.">
        <title>Comparative and functional genomics provide insights into the pathogenicity of dermatophytic fungi.</title>
        <authorList>
            <person name="Burmester A."/>
            <person name="Shelest E."/>
            <person name="Gloeckner G."/>
            <person name="Heddergott C."/>
            <person name="Schindler S."/>
            <person name="Staib P."/>
            <person name="Heidel A."/>
            <person name="Felder M."/>
            <person name="Petzold A."/>
            <person name="Szafranski K."/>
            <person name="Feuermann M."/>
            <person name="Pedruzzi I."/>
            <person name="Priebe S."/>
            <person name="Groth M."/>
            <person name="Winkler R."/>
            <person name="Li W."/>
            <person name="Kniemeyer O."/>
            <person name="Schroeckh V."/>
            <person name="Hertweck C."/>
            <person name="Hube B."/>
            <person name="White T.C."/>
            <person name="Platzer M."/>
            <person name="Guthke R."/>
            <person name="Heitman J."/>
            <person name="Woestemeyer J."/>
            <person name="Zipfel P.F."/>
            <person name="Monod M."/>
            <person name="Brakhage A.A."/>
        </authorList>
    </citation>
    <scope>NUCLEOTIDE SEQUENCE [LARGE SCALE GENOMIC DNA]</scope>
    <source>
        <strain evidence="3">HKI 0517</strain>
    </source>
</reference>
<dbReference type="OrthoDB" id="5345504at2759"/>
<evidence type="ECO:0000313" key="2">
    <source>
        <dbReference type="EMBL" id="EFE44158.1"/>
    </source>
</evidence>
<dbReference type="KEGG" id="tve:TRV_01051"/>
<feature type="region of interest" description="Disordered" evidence="1">
    <location>
        <begin position="1"/>
        <end position="23"/>
    </location>
</feature>
<dbReference type="EMBL" id="ACYE01000060">
    <property type="protein sequence ID" value="EFE44158.1"/>
    <property type="molecule type" value="Genomic_DNA"/>
</dbReference>
<sequence length="258" mass="28606">MAPAAAGRVEKRRGKRAAEEELDGERRLRKKFGRLRLGDGQAGVFFLGRKSGEFLKLLEANSLVDFYLSTDRLSEQALITPTTTTATAAAGGGRYGLEAQRQADGREHAGSPSKYTSSRASSNGDGMQVDDTKTRVYITDLEDEIAQIEEEESRQTFKVMPEMEKQLMSIPKSVLTHKPKEERNNELVLYRVPAALGIPAEQDSVRAVMTDARERAREKMAESYNGQAEEDRTPLPDMSVDGEQLPGYDSDPMEIDDS</sequence>
<proteinExistence type="predicted"/>
<protein>
    <submittedName>
        <fullName evidence="2">Uncharacterized protein</fullName>
    </submittedName>
</protein>
<gene>
    <name evidence="2" type="ORF">TRV_01051</name>
</gene>
<feature type="region of interest" description="Disordered" evidence="1">
    <location>
        <begin position="101"/>
        <end position="129"/>
    </location>
</feature>
<comment type="caution">
    <text evidence="2">The sequence shown here is derived from an EMBL/GenBank/DDBJ whole genome shotgun (WGS) entry which is preliminary data.</text>
</comment>
<feature type="compositionally biased region" description="Polar residues" evidence="1">
    <location>
        <begin position="113"/>
        <end position="125"/>
    </location>
</feature>
<evidence type="ECO:0000256" key="1">
    <source>
        <dbReference type="SAM" id="MobiDB-lite"/>
    </source>
</evidence>
<dbReference type="HOGENOM" id="CLU_059580_1_0_1"/>
<dbReference type="RefSeq" id="XP_003024769.1">
    <property type="nucleotide sequence ID" value="XM_003024723.1"/>
</dbReference>
<feature type="region of interest" description="Disordered" evidence="1">
    <location>
        <begin position="212"/>
        <end position="258"/>
    </location>
</feature>
<dbReference type="InterPro" id="IPR046591">
    <property type="entry name" value="DUF6649"/>
</dbReference>
<evidence type="ECO:0000313" key="3">
    <source>
        <dbReference type="Proteomes" id="UP000008383"/>
    </source>
</evidence>
<keyword evidence="3" id="KW-1185">Reference proteome</keyword>